<comment type="similarity">
    <text evidence="2">Belongs to the HPPK family.</text>
</comment>
<evidence type="ECO:0000259" key="14">
    <source>
        <dbReference type="PROSITE" id="PS00794"/>
    </source>
</evidence>
<dbReference type="InterPro" id="IPR000550">
    <property type="entry name" value="Hppk"/>
</dbReference>
<evidence type="ECO:0000256" key="2">
    <source>
        <dbReference type="ARBA" id="ARBA00005810"/>
    </source>
</evidence>
<evidence type="ECO:0000256" key="8">
    <source>
        <dbReference type="ARBA" id="ARBA00022840"/>
    </source>
</evidence>
<evidence type="ECO:0000256" key="12">
    <source>
        <dbReference type="ARBA" id="ARBA00033413"/>
    </source>
</evidence>
<accession>A0ABU3DCI2</accession>
<evidence type="ECO:0000256" key="1">
    <source>
        <dbReference type="ARBA" id="ARBA00005051"/>
    </source>
</evidence>
<evidence type="ECO:0000256" key="7">
    <source>
        <dbReference type="ARBA" id="ARBA00022777"/>
    </source>
</evidence>
<keyword evidence="16" id="KW-1185">Reference proteome</keyword>
<evidence type="ECO:0000256" key="3">
    <source>
        <dbReference type="ARBA" id="ARBA00013253"/>
    </source>
</evidence>
<dbReference type="PANTHER" id="PTHR43071">
    <property type="entry name" value="2-AMINO-4-HYDROXY-6-HYDROXYMETHYLDIHYDROPTERIDINE PYROPHOSPHOKINASE"/>
    <property type="match status" value="1"/>
</dbReference>
<keyword evidence="5 15" id="KW-0808">Transferase</keyword>
<dbReference type="Gene3D" id="3.30.70.560">
    <property type="entry name" value="7,8-Dihydro-6-hydroxymethylpterin-pyrophosphokinase HPPK"/>
    <property type="match status" value="1"/>
</dbReference>
<gene>
    <name evidence="15" type="primary">folK</name>
    <name evidence="15" type="ORF">RM543_01830</name>
</gene>
<evidence type="ECO:0000256" key="6">
    <source>
        <dbReference type="ARBA" id="ARBA00022741"/>
    </source>
</evidence>
<evidence type="ECO:0000256" key="11">
    <source>
        <dbReference type="ARBA" id="ARBA00029766"/>
    </source>
</evidence>
<dbReference type="PROSITE" id="PS00794">
    <property type="entry name" value="HPPK"/>
    <property type="match status" value="1"/>
</dbReference>
<evidence type="ECO:0000313" key="16">
    <source>
        <dbReference type="Proteomes" id="UP001265259"/>
    </source>
</evidence>
<keyword evidence="9" id="KW-0289">Folate biosynthesis</keyword>
<dbReference type="CDD" id="cd00483">
    <property type="entry name" value="HPPK"/>
    <property type="match status" value="1"/>
</dbReference>
<dbReference type="RefSeq" id="WP_311689064.1">
    <property type="nucleotide sequence ID" value="NZ_JAVRHL010000001.1"/>
</dbReference>
<feature type="domain" description="7,8-dihydro-6-hydroxymethylpterin-pyrophosphokinase" evidence="14">
    <location>
        <begin position="103"/>
        <end position="114"/>
    </location>
</feature>
<evidence type="ECO:0000256" key="5">
    <source>
        <dbReference type="ARBA" id="ARBA00022679"/>
    </source>
</evidence>
<dbReference type="EC" id="2.7.6.3" evidence="3"/>
<sequence>MVLQVNERHVIDTIGGVALGSNAASRAGSPARTVTAAMRAMERCGFVILRRSRLYRTAAFPAGSGPDFVNAVVVCVGTAMGPRDALAALHEIEAAFGRRRHRRWAPRALDLDLLWLGDSVLPARAEWQRWRKLAPERQRAEAPDRLILPHPRIADRPFVLLPLAEAAPDWHHPVTGQTPADMIRSLPAGARGGPRAMSLSLAKRPTRR</sequence>
<dbReference type="GO" id="GO:0003848">
    <property type="term" value="F:2-amino-4-hydroxy-6-hydroxymethyldihydropteridine diphosphokinase activity"/>
    <property type="evidence" value="ECO:0007669"/>
    <property type="project" value="UniProtKB-EC"/>
</dbReference>
<name>A0ABU3DCI2_9RHOB</name>
<evidence type="ECO:0000256" key="13">
    <source>
        <dbReference type="SAM" id="MobiDB-lite"/>
    </source>
</evidence>
<dbReference type="NCBIfam" id="TIGR01498">
    <property type="entry name" value="folK"/>
    <property type="match status" value="1"/>
</dbReference>
<keyword evidence="6" id="KW-0547">Nucleotide-binding</keyword>
<evidence type="ECO:0000256" key="9">
    <source>
        <dbReference type="ARBA" id="ARBA00022909"/>
    </source>
</evidence>
<dbReference type="Proteomes" id="UP001265259">
    <property type="component" value="Unassembled WGS sequence"/>
</dbReference>
<comment type="caution">
    <text evidence="15">The sequence shown here is derived from an EMBL/GenBank/DDBJ whole genome shotgun (WGS) entry which is preliminary data.</text>
</comment>
<reference evidence="15 16" key="1">
    <citation type="submission" date="2023-09" db="EMBL/GenBank/DDBJ databases">
        <authorList>
            <person name="Rey-Velasco X."/>
        </authorList>
    </citation>
    <scope>NUCLEOTIDE SEQUENCE [LARGE SCALE GENOMIC DNA]</scope>
    <source>
        <strain evidence="15 16">F158</strain>
    </source>
</reference>
<evidence type="ECO:0000256" key="4">
    <source>
        <dbReference type="ARBA" id="ARBA00016218"/>
    </source>
</evidence>
<dbReference type="PANTHER" id="PTHR43071:SF1">
    <property type="entry name" value="2-AMINO-4-HYDROXY-6-HYDROXYMETHYLDIHYDROPTERIDINE PYROPHOSPHOKINASE"/>
    <property type="match status" value="1"/>
</dbReference>
<feature type="region of interest" description="Disordered" evidence="13">
    <location>
        <begin position="187"/>
        <end position="208"/>
    </location>
</feature>
<evidence type="ECO:0000313" key="15">
    <source>
        <dbReference type="EMBL" id="MDT0681408.1"/>
    </source>
</evidence>
<evidence type="ECO:0000256" key="10">
    <source>
        <dbReference type="ARBA" id="ARBA00029409"/>
    </source>
</evidence>
<protein>
    <recommendedName>
        <fullName evidence="4">2-amino-4-hydroxy-6-hydroxymethyldihydropteridine pyrophosphokinase</fullName>
        <ecNumber evidence="3">2.7.6.3</ecNumber>
    </recommendedName>
    <alternativeName>
        <fullName evidence="11">6-hydroxymethyl-7,8-dihydropterin pyrophosphokinase</fullName>
    </alternativeName>
    <alternativeName>
        <fullName evidence="12">7,8-dihydro-6-hydroxymethylpterin-pyrophosphokinase</fullName>
    </alternativeName>
</protein>
<dbReference type="EMBL" id="JAVRHL010000001">
    <property type="protein sequence ID" value="MDT0681408.1"/>
    <property type="molecule type" value="Genomic_DNA"/>
</dbReference>
<dbReference type="SUPFAM" id="SSF55083">
    <property type="entry name" value="6-hydroxymethyl-7,8-dihydropterin pyrophosphokinase, HPPK"/>
    <property type="match status" value="1"/>
</dbReference>
<comment type="function">
    <text evidence="10">Catalyzes the transfer of pyrophosphate from adenosine triphosphate (ATP) to 6-hydroxymethyl-7,8-dihydropterin, an enzymatic step in folate biosynthesis pathway.</text>
</comment>
<proteinExistence type="inferred from homology"/>
<organism evidence="15 16">
    <name type="scientific">Tropicimonas omnivorans</name>
    <dbReference type="NCBI Taxonomy" id="3075590"/>
    <lineage>
        <taxon>Bacteria</taxon>
        <taxon>Pseudomonadati</taxon>
        <taxon>Pseudomonadota</taxon>
        <taxon>Alphaproteobacteria</taxon>
        <taxon>Rhodobacterales</taxon>
        <taxon>Roseobacteraceae</taxon>
        <taxon>Tropicimonas</taxon>
    </lineage>
</organism>
<dbReference type="InterPro" id="IPR035907">
    <property type="entry name" value="Hppk_sf"/>
</dbReference>
<comment type="pathway">
    <text evidence="1">Cofactor biosynthesis; tetrahydrofolate biosynthesis; 2-amino-4-hydroxy-6-hydroxymethyl-7,8-dihydropteridine diphosphate from 7,8-dihydroneopterin triphosphate: step 4/4.</text>
</comment>
<dbReference type="Pfam" id="PF01288">
    <property type="entry name" value="HPPK"/>
    <property type="match status" value="1"/>
</dbReference>
<keyword evidence="8" id="KW-0067">ATP-binding</keyword>
<keyword evidence="7" id="KW-0418">Kinase</keyword>